<keyword evidence="6 11" id="KW-0560">Oxidoreductase</keyword>
<dbReference type="PANTHER" id="PTHR47943:SF8">
    <property type="entry name" value="CYTOCHROME P450"/>
    <property type="match status" value="1"/>
</dbReference>
<feature type="coiled-coil region" evidence="12">
    <location>
        <begin position="253"/>
        <end position="280"/>
    </location>
</feature>
<dbReference type="RefSeq" id="XP_031375271.1">
    <property type="nucleotide sequence ID" value="XM_031519411.1"/>
</dbReference>
<dbReference type="GO" id="GO:0020037">
    <property type="term" value="F:heme binding"/>
    <property type="evidence" value="ECO:0007669"/>
    <property type="project" value="InterPro"/>
</dbReference>
<dbReference type="InterPro" id="IPR001128">
    <property type="entry name" value="Cyt_P450"/>
</dbReference>
<evidence type="ECO:0000256" key="1">
    <source>
        <dbReference type="ARBA" id="ARBA00001971"/>
    </source>
</evidence>
<keyword evidence="5 10" id="KW-0479">Metal-binding</keyword>
<feature type="binding site" description="axial binding residue" evidence="10">
    <location>
        <position position="473"/>
    </location>
    <ligand>
        <name>heme</name>
        <dbReference type="ChEBI" id="CHEBI:30413"/>
    </ligand>
    <ligandPart>
        <name>Fe</name>
        <dbReference type="ChEBI" id="CHEBI:18248"/>
    </ligandPart>
</feature>
<dbReference type="Proteomes" id="UP000197138">
    <property type="component" value="Unassembled WGS sequence"/>
</dbReference>
<dbReference type="InterPro" id="IPR017972">
    <property type="entry name" value="Cyt_P450_CS"/>
</dbReference>
<comment type="similarity">
    <text evidence="3 11">Belongs to the cytochrome P450 family.</text>
</comment>
<dbReference type="SUPFAM" id="SSF48264">
    <property type="entry name" value="Cytochrome P450"/>
    <property type="match status" value="1"/>
</dbReference>
<evidence type="ECO:0000313" key="16">
    <source>
        <dbReference type="Proteomes" id="UP000515151"/>
    </source>
</evidence>
<evidence type="ECO:0000256" key="9">
    <source>
        <dbReference type="ARBA" id="ARBA00023136"/>
    </source>
</evidence>
<keyword evidence="13" id="KW-0812">Transmembrane</keyword>
<dbReference type="InterPro" id="IPR002401">
    <property type="entry name" value="Cyt_P450_E_grp-I"/>
</dbReference>
<dbReference type="EMBL" id="MTKT01002590">
    <property type="protein sequence ID" value="OWM77209.1"/>
    <property type="molecule type" value="Genomic_DNA"/>
</dbReference>
<dbReference type="Gene3D" id="1.10.630.10">
    <property type="entry name" value="Cytochrome P450"/>
    <property type="match status" value="1"/>
</dbReference>
<dbReference type="PROSITE" id="PS00086">
    <property type="entry name" value="CYTOCHROME_P450"/>
    <property type="match status" value="1"/>
</dbReference>
<dbReference type="GO" id="GO:0016705">
    <property type="term" value="F:oxidoreductase activity, acting on paired donors, with incorporation or reduction of molecular oxygen"/>
    <property type="evidence" value="ECO:0007669"/>
    <property type="project" value="InterPro"/>
</dbReference>
<reference evidence="14" key="2">
    <citation type="submission" date="2017-06" db="EMBL/GenBank/DDBJ databases">
        <title>The pomegranate genome and the genomics of punicalagin biosynthesis.</title>
        <authorList>
            <person name="Xu C."/>
        </authorList>
    </citation>
    <scope>NUCLEOTIDE SEQUENCE [LARGE SCALE GENOMIC DNA]</scope>
    <source>
        <tissue evidence="14">Fresh leaf</tissue>
    </source>
</reference>
<evidence type="ECO:0000256" key="4">
    <source>
        <dbReference type="ARBA" id="ARBA00022617"/>
    </source>
</evidence>
<name>A0A218WXG6_PUNGR</name>
<evidence type="ECO:0000313" key="14">
    <source>
        <dbReference type="EMBL" id="OWM77209.1"/>
    </source>
</evidence>
<dbReference type="Proteomes" id="UP000515151">
    <property type="component" value="Chromosome 8"/>
</dbReference>
<keyword evidence="7 10" id="KW-0408">Iron</keyword>
<comment type="cofactor">
    <cofactor evidence="1 10">
        <name>heme</name>
        <dbReference type="ChEBI" id="CHEBI:30413"/>
    </cofactor>
</comment>
<evidence type="ECO:0000256" key="7">
    <source>
        <dbReference type="ARBA" id="ARBA00023004"/>
    </source>
</evidence>
<evidence type="ECO:0000256" key="10">
    <source>
        <dbReference type="PIRSR" id="PIRSR602401-1"/>
    </source>
</evidence>
<proteinExistence type="inferred from homology"/>
<keyword evidence="8 11" id="KW-0503">Monooxygenase</keyword>
<reference evidence="15" key="1">
    <citation type="journal article" date="2017" name="Plant J.">
        <title>The pomegranate (Punica granatum L.) genome and the genomics of punicalagin biosynthesis.</title>
        <authorList>
            <person name="Qin G."/>
            <person name="Xu C."/>
            <person name="Ming R."/>
            <person name="Tang H."/>
            <person name="Guyot R."/>
            <person name="Kramer E.M."/>
            <person name="Hu Y."/>
            <person name="Yi X."/>
            <person name="Qi Y."/>
            <person name="Xu X."/>
            <person name="Gao Z."/>
            <person name="Pan H."/>
            <person name="Jian J."/>
            <person name="Tian Y."/>
            <person name="Yue Z."/>
            <person name="Xu Y."/>
        </authorList>
    </citation>
    <scope>NUCLEOTIDE SEQUENCE [LARGE SCALE GENOMIC DNA]</scope>
    <source>
        <strain evidence="15">cv. Dabenzi</strain>
    </source>
</reference>
<evidence type="ECO:0000313" key="15">
    <source>
        <dbReference type="Proteomes" id="UP000197138"/>
    </source>
</evidence>
<dbReference type="FunFam" id="1.10.630.10:FF:000019">
    <property type="entry name" value="Cytochrome P450 family protein"/>
    <property type="match status" value="1"/>
</dbReference>
<dbReference type="CDD" id="cd20655">
    <property type="entry name" value="CYP93"/>
    <property type="match status" value="1"/>
</dbReference>
<keyword evidence="4 10" id="KW-0349">Heme</keyword>
<keyword evidence="16" id="KW-1185">Reference proteome</keyword>
<gene>
    <name evidence="17" type="primary">LOC116189653</name>
    <name evidence="14" type="ORF">CDL15_Pgr028846</name>
</gene>
<keyword evidence="13" id="KW-1133">Transmembrane helix</keyword>
<dbReference type="Pfam" id="PF00067">
    <property type="entry name" value="p450"/>
    <property type="match status" value="1"/>
</dbReference>
<reference evidence="16" key="3">
    <citation type="journal article" date="2020" name="Plant Biotechnol. J.">
        <title>The pomegranate (Punica granatum L.) draft genome dissects genetic divergence between soft- and hard-seeded cultivars.</title>
        <authorList>
            <person name="Luo X."/>
            <person name="Li H."/>
            <person name="Wu Z."/>
            <person name="Yao W."/>
            <person name="Zhao P."/>
            <person name="Cao D."/>
            <person name="Yu H."/>
            <person name="Li K."/>
            <person name="Poudel K."/>
            <person name="Zhao D."/>
            <person name="Zhang F."/>
            <person name="Xia X."/>
            <person name="Chen L."/>
            <person name="Wang Q."/>
            <person name="Jing D."/>
            <person name="Cao S."/>
        </authorList>
    </citation>
    <scope>NUCLEOTIDE SEQUENCE [LARGE SCALE GENOMIC DNA]</scope>
</reference>
<reference evidence="17" key="4">
    <citation type="submission" date="2025-04" db="UniProtKB">
        <authorList>
            <consortium name="RefSeq"/>
        </authorList>
    </citation>
    <scope>IDENTIFICATION</scope>
    <source>
        <tissue evidence="17">Leaf</tissue>
    </source>
</reference>
<evidence type="ECO:0000256" key="5">
    <source>
        <dbReference type="ARBA" id="ARBA00022723"/>
    </source>
</evidence>
<comment type="subcellular location">
    <subcellularLocation>
        <location evidence="2">Membrane</location>
    </subcellularLocation>
</comment>
<organism evidence="14 15">
    <name type="scientific">Punica granatum</name>
    <name type="common">Pomegranate</name>
    <dbReference type="NCBI Taxonomy" id="22663"/>
    <lineage>
        <taxon>Eukaryota</taxon>
        <taxon>Viridiplantae</taxon>
        <taxon>Streptophyta</taxon>
        <taxon>Embryophyta</taxon>
        <taxon>Tracheophyta</taxon>
        <taxon>Spermatophyta</taxon>
        <taxon>Magnoliopsida</taxon>
        <taxon>eudicotyledons</taxon>
        <taxon>Gunneridae</taxon>
        <taxon>Pentapetalae</taxon>
        <taxon>rosids</taxon>
        <taxon>malvids</taxon>
        <taxon>Myrtales</taxon>
        <taxon>Lythraceae</taxon>
        <taxon>Punica</taxon>
    </lineage>
</organism>
<protein>
    <submittedName>
        <fullName evidence="17">Cytochrome P450 93A2-like</fullName>
    </submittedName>
</protein>
<dbReference type="GO" id="GO:0005506">
    <property type="term" value="F:iron ion binding"/>
    <property type="evidence" value="ECO:0007669"/>
    <property type="project" value="InterPro"/>
</dbReference>
<keyword evidence="9 13" id="KW-0472">Membrane</keyword>
<evidence type="ECO:0000256" key="13">
    <source>
        <dbReference type="SAM" id="Phobius"/>
    </source>
</evidence>
<evidence type="ECO:0000256" key="3">
    <source>
        <dbReference type="ARBA" id="ARBA00010617"/>
    </source>
</evidence>
<evidence type="ECO:0000256" key="12">
    <source>
        <dbReference type="SAM" id="Coils"/>
    </source>
</evidence>
<dbReference type="GO" id="GO:0016020">
    <property type="term" value="C:membrane"/>
    <property type="evidence" value="ECO:0007669"/>
    <property type="project" value="UniProtKB-SubCell"/>
</dbReference>
<evidence type="ECO:0000256" key="8">
    <source>
        <dbReference type="ARBA" id="ARBA00023033"/>
    </source>
</evidence>
<sequence>MLSNLNPLSLKMAISVQTPLMEDLKGYMVLFLIWLFSFVLVRSILSKAFPSRKRLLPSPLALPIIGHLHLLKPIPHKALQRLSRRHGPIFRLSFGSVPFVVTSSPETAREFLRVHEGSFSNRPSTVAVRYLTYGAEDFSFAPYGPFWKFMKKLCMTELLGTRTLEQFFPVRHEEVETLIRSIMQKSREDKLIDIGEELTRLASNIISRMTMGKRCSGTSAEAGEVRKMVDEVGALTGEFNLQDYIWFCKNIDLQGLGKRLRDVQARLDAMMEEILKEHEETRKKQVSACGPEATTRDIVDILLDFVEDERAKQRLSREGVKAFILEMFTTGTGTSAGVIQWALAELINHPAVLQRLQNEIDSVVGTGRLVEESDIPSLPYLQAIVKETLRLHPSGPLFTRESTEECTVGGYHIPANTRLIINVWAIGKDPNYWEEPLEFRPERFMLGEGKSSEVDVRGQYYQLLPFGSGRRSCPGVSLALQVIQAALASLVQCFDWKAGTGKNCKVDMTEAPGITLTFAHPFVCIPVARDLPFLSVYA</sequence>
<dbReference type="PRINTS" id="PR00385">
    <property type="entry name" value="P450"/>
</dbReference>
<accession>A0A218WXG6</accession>
<evidence type="ECO:0000313" key="17">
    <source>
        <dbReference type="RefSeq" id="XP_031375271.1"/>
    </source>
</evidence>
<dbReference type="InterPro" id="IPR036396">
    <property type="entry name" value="Cyt_P450_sf"/>
</dbReference>
<dbReference type="PRINTS" id="PR00463">
    <property type="entry name" value="EP450I"/>
</dbReference>
<evidence type="ECO:0000256" key="2">
    <source>
        <dbReference type="ARBA" id="ARBA00004370"/>
    </source>
</evidence>
<feature type="transmembrane region" description="Helical" evidence="13">
    <location>
        <begin position="26"/>
        <end position="45"/>
    </location>
</feature>
<evidence type="ECO:0000256" key="6">
    <source>
        <dbReference type="ARBA" id="ARBA00023002"/>
    </source>
</evidence>
<dbReference type="GO" id="GO:0004497">
    <property type="term" value="F:monooxygenase activity"/>
    <property type="evidence" value="ECO:0007669"/>
    <property type="project" value="UniProtKB-KW"/>
</dbReference>
<keyword evidence="12" id="KW-0175">Coiled coil</keyword>
<evidence type="ECO:0000256" key="11">
    <source>
        <dbReference type="RuleBase" id="RU000461"/>
    </source>
</evidence>
<dbReference type="PANTHER" id="PTHR47943">
    <property type="entry name" value="CYTOCHROME P450 93A3-LIKE"/>
    <property type="match status" value="1"/>
</dbReference>
<dbReference type="GeneID" id="116189653"/>
<dbReference type="AlphaFoldDB" id="A0A218WXG6"/>
<dbReference type="OrthoDB" id="1103324at2759"/>